<dbReference type="SUPFAM" id="SSF46785">
    <property type="entry name" value="Winged helix' DNA-binding domain"/>
    <property type="match status" value="1"/>
</dbReference>
<dbReference type="RefSeq" id="WP_125585884.1">
    <property type="nucleotide sequence ID" value="NZ_JBHTMO010000030.1"/>
</dbReference>
<feature type="domain" description="HTH marR-type" evidence="1">
    <location>
        <begin position="6"/>
        <end position="140"/>
    </location>
</feature>
<dbReference type="SMART" id="SM00347">
    <property type="entry name" value="HTH_MARR"/>
    <property type="match status" value="1"/>
</dbReference>
<dbReference type="Gene3D" id="1.10.10.10">
    <property type="entry name" value="Winged helix-like DNA-binding domain superfamily/Winged helix DNA-binding domain"/>
    <property type="match status" value="1"/>
</dbReference>
<protein>
    <submittedName>
        <fullName evidence="2">MarR family winged helix-turn-helix transcriptional regulator</fullName>
    </submittedName>
</protein>
<dbReference type="PROSITE" id="PS50995">
    <property type="entry name" value="HTH_MARR_2"/>
    <property type="match status" value="1"/>
</dbReference>
<sequence length="150" mass="15844">MLIFNEFPVGAATLNVVAAHRARTEEGLRALGVYPGQEMLLMALLKDSAQAKPQTELAALLGVNHSTIAKSVRRMAAAKVVATHASAQDGRVTLVALTPTGLTLAQRVKAVCQAVERQSTAVLSPAEQAEYIRLAAKMTAALTKKPLSDD</sequence>
<keyword evidence="3" id="KW-1185">Reference proteome</keyword>
<dbReference type="PANTHER" id="PTHR33164:SF43">
    <property type="entry name" value="HTH-TYPE TRANSCRIPTIONAL REPRESSOR YETL"/>
    <property type="match status" value="1"/>
</dbReference>
<dbReference type="InterPro" id="IPR000835">
    <property type="entry name" value="HTH_MarR-typ"/>
</dbReference>
<comment type="caution">
    <text evidence="2">The sequence shown here is derived from an EMBL/GenBank/DDBJ whole genome shotgun (WGS) entry which is preliminary data.</text>
</comment>
<reference evidence="3" key="1">
    <citation type="journal article" date="2019" name="Int. J. Syst. Evol. Microbiol.">
        <title>The Global Catalogue of Microorganisms (GCM) 10K type strain sequencing project: providing services to taxonomists for standard genome sequencing and annotation.</title>
        <authorList>
            <consortium name="The Broad Institute Genomics Platform"/>
            <consortium name="The Broad Institute Genome Sequencing Center for Infectious Disease"/>
            <person name="Wu L."/>
            <person name="Ma J."/>
        </authorList>
    </citation>
    <scope>NUCLEOTIDE SEQUENCE [LARGE SCALE GENOMIC DNA]</scope>
    <source>
        <strain evidence="3">CCM 8911</strain>
    </source>
</reference>
<gene>
    <name evidence="2" type="ORF">ACFQ3L_09505</name>
</gene>
<dbReference type="Pfam" id="PF13463">
    <property type="entry name" value="HTH_27"/>
    <property type="match status" value="1"/>
</dbReference>
<dbReference type="Proteomes" id="UP001597249">
    <property type="component" value="Unassembled WGS sequence"/>
</dbReference>
<evidence type="ECO:0000313" key="3">
    <source>
        <dbReference type="Proteomes" id="UP001597249"/>
    </source>
</evidence>
<dbReference type="InterPro" id="IPR039422">
    <property type="entry name" value="MarR/SlyA-like"/>
</dbReference>
<evidence type="ECO:0000313" key="2">
    <source>
        <dbReference type="EMBL" id="MFD1393801.1"/>
    </source>
</evidence>
<organism evidence="2 3">
    <name type="scientific">Lacticaseibacillus jixianensis</name>
    <dbReference type="NCBI Taxonomy" id="2486012"/>
    <lineage>
        <taxon>Bacteria</taxon>
        <taxon>Bacillati</taxon>
        <taxon>Bacillota</taxon>
        <taxon>Bacilli</taxon>
        <taxon>Lactobacillales</taxon>
        <taxon>Lactobacillaceae</taxon>
        <taxon>Lacticaseibacillus</taxon>
    </lineage>
</organism>
<dbReference type="PANTHER" id="PTHR33164">
    <property type="entry name" value="TRANSCRIPTIONAL REGULATOR, MARR FAMILY"/>
    <property type="match status" value="1"/>
</dbReference>
<dbReference type="EMBL" id="JBHTMO010000030">
    <property type="protein sequence ID" value="MFD1393801.1"/>
    <property type="molecule type" value="Genomic_DNA"/>
</dbReference>
<accession>A0ABW4BA35</accession>
<dbReference type="InterPro" id="IPR036390">
    <property type="entry name" value="WH_DNA-bd_sf"/>
</dbReference>
<evidence type="ECO:0000259" key="1">
    <source>
        <dbReference type="PROSITE" id="PS50995"/>
    </source>
</evidence>
<name>A0ABW4BA35_9LACO</name>
<proteinExistence type="predicted"/>
<dbReference type="InterPro" id="IPR036388">
    <property type="entry name" value="WH-like_DNA-bd_sf"/>
</dbReference>